<keyword evidence="9" id="KW-0862">Zinc</keyword>
<feature type="domain" description="RING-type" evidence="13">
    <location>
        <begin position="179"/>
        <end position="213"/>
    </location>
</feature>
<feature type="compositionally biased region" description="Acidic residues" evidence="12">
    <location>
        <begin position="527"/>
        <end position="547"/>
    </location>
</feature>
<dbReference type="GO" id="GO:0008270">
    <property type="term" value="F:zinc ion binding"/>
    <property type="evidence" value="ECO:0007669"/>
    <property type="project" value="UniProtKB-KW"/>
</dbReference>
<keyword evidence="6" id="KW-0677">Repeat</keyword>
<evidence type="ECO:0000259" key="15">
    <source>
        <dbReference type="PROSITE" id="PS51873"/>
    </source>
</evidence>
<evidence type="ECO:0000256" key="10">
    <source>
        <dbReference type="ARBA" id="ARBA00044508"/>
    </source>
</evidence>
<dbReference type="CDD" id="cd23820">
    <property type="entry name" value="RWD_RNF14"/>
    <property type="match status" value="1"/>
</dbReference>
<dbReference type="CDD" id="cd23134">
    <property type="entry name" value="RING-HC_ITT1-like"/>
    <property type="match status" value="1"/>
</dbReference>
<dbReference type="InterPro" id="IPR013083">
    <property type="entry name" value="Znf_RING/FYVE/PHD"/>
</dbReference>
<dbReference type="EC" id="2.3.2.31" evidence="3"/>
<dbReference type="PROSITE" id="PS51873">
    <property type="entry name" value="TRIAD"/>
    <property type="match status" value="1"/>
</dbReference>
<dbReference type="SUPFAM" id="SSF54495">
    <property type="entry name" value="UBC-like"/>
    <property type="match status" value="1"/>
</dbReference>
<dbReference type="Pfam" id="PF05773">
    <property type="entry name" value="RWD"/>
    <property type="match status" value="1"/>
</dbReference>
<evidence type="ECO:0000256" key="2">
    <source>
        <dbReference type="ARBA" id="ARBA00004906"/>
    </source>
</evidence>
<dbReference type="GO" id="GO:0061630">
    <property type="term" value="F:ubiquitin protein ligase activity"/>
    <property type="evidence" value="ECO:0007669"/>
    <property type="project" value="UniProtKB-EC"/>
</dbReference>
<dbReference type="Pfam" id="PF01485">
    <property type="entry name" value="IBR"/>
    <property type="match status" value="1"/>
</dbReference>
<dbReference type="Gene3D" id="3.30.40.10">
    <property type="entry name" value="Zinc/RING finger domain, C3HC4 (zinc finger)"/>
    <property type="match status" value="1"/>
</dbReference>
<comment type="pathway">
    <text evidence="2">Protein modification; protein ubiquitination.</text>
</comment>
<dbReference type="PROSITE" id="PS50089">
    <property type="entry name" value="ZF_RING_2"/>
    <property type="match status" value="1"/>
</dbReference>
<dbReference type="PROSITE" id="PS00518">
    <property type="entry name" value="ZF_RING_1"/>
    <property type="match status" value="1"/>
</dbReference>
<evidence type="ECO:0000256" key="5">
    <source>
        <dbReference type="ARBA" id="ARBA00022723"/>
    </source>
</evidence>
<evidence type="ECO:0000256" key="4">
    <source>
        <dbReference type="ARBA" id="ARBA00022679"/>
    </source>
</evidence>
<evidence type="ECO:0000256" key="7">
    <source>
        <dbReference type="ARBA" id="ARBA00022771"/>
    </source>
</evidence>
<dbReference type="CDD" id="cd20354">
    <property type="entry name" value="Rcat_RBR_RNF14"/>
    <property type="match status" value="1"/>
</dbReference>
<dbReference type="SMART" id="SM00591">
    <property type="entry name" value="RWD"/>
    <property type="match status" value="1"/>
</dbReference>
<dbReference type="InterPro" id="IPR044066">
    <property type="entry name" value="TRIAD_supradom"/>
</dbReference>
<dbReference type="InterPro" id="IPR002867">
    <property type="entry name" value="IBR_dom"/>
</dbReference>
<dbReference type="FunFam" id="3.10.110.10:FF:000112">
    <property type="entry name" value="RBR-type E3 ubiquitin transferase"/>
    <property type="match status" value="1"/>
</dbReference>
<proteinExistence type="inferred from homology"/>
<keyword evidence="8" id="KW-0833">Ubl conjugation pathway</keyword>
<evidence type="ECO:0000256" key="8">
    <source>
        <dbReference type="ARBA" id="ARBA00022786"/>
    </source>
</evidence>
<comment type="similarity">
    <text evidence="10">Belongs to the RBR family. RNF14 subfamily.</text>
</comment>
<feature type="domain" description="RING-type" evidence="15">
    <location>
        <begin position="175"/>
        <end position="437"/>
    </location>
</feature>
<dbReference type="PANTHER" id="PTHR11685">
    <property type="entry name" value="RBR FAMILY RING FINGER AND IBR DOMAIN-CONTAINING"/>
    <property type="match status" value="1"/>
</dbReference>
<evidence type="ECO:0000259" key="13">
    <source>
        <dbReference type="PROSITE" id="PS50089"/>
    </source>
</evidence>
<dbReference type="SUPFAM" id="SSF57850">
    <property type="entry name" value="RING/U-box"/>
    <property type="match status" value="2"/>
</dbReference>
<dbReference type="Pfam" id="PF22191">
    <property type="entry name" value="IBR_1"/>
    <property type="match status" value="1"/>
</dbReference>
<dbReference type="Gene3D" id="3.10.110.10">
    <property type="entry name" value="Ubiquitin Conjugating Enzyme"/>
    <property type="match status" value="1"/>
</dbReference>
<dbReference type="Proteomes" id="UP000799772">
    <property type="component" value="Unassembled WGS sequence"/>
</dbReference>
<keyword evidence="5" id="KW-0479">Metal-binding</keyword>
<dbReference type="FunFam" id="3.30.40.10:FF:000416">
    <property type="entry name" value="RBR-type E3 ubiquitin transferase"/>
    <property type="match status" value="1"/>
</dbReference>
<organism evidence="16 17">
    <name type="scientific">Rhizodiscina lignyota</name>
    <dbReference type="NCBI Taxonomy" id="1504668"/>
    <lineage>
        <taxon>Eukaryota</taxon>
        <taxon>Fungi</taxon>
        <taxon>Dikarya</taxon>
        <taxon>Ascomycota</taxon>
        <taxon>Pezizomycotina</taxon>
        <taxon>Dothideomycetes</taxon>
        <taxon>Pleosporomycetidae</taxon>
        <taxon>Aulographales</taxon>
        <taxon>Rhizodiscinaceae</taxon>
        <taxon>Rhizodiscina</taxon>
    </lineage>
</organism>
<dbReference type="PROSITE" id="PS50908">
    <property type="entry name" value="RWD"/>
    <property type="match status" value="1"/>
</dbReference>
<evidence type="ECO:0000256" key="11">
    <source>
        <dbReference type="PROSITE-ProRule" id="PRU00175"/>
    </source>
</evidence>
<feature type="region of interest" description="Disordered" evidence="12">
    <location>
        <begin position="494"/>
        <end position="558"/>
    </location>
</feature>
<sequence>MADLNGDDEREEELSSITAIYPELVVDPSNPFSASIDIPVAPSTPLAVLFPPAIDTLTQIPLDTHRLEHLPPLQLHIILPNGYPSECPPHLEIKTTPSWLPAETLERLIKEGHNLWEEYGRGQVVFAYIDFLQNEAEASFELITPQNEELEIPQEMKIELLDFDIKMKRKKFEAETFDCGVCLEPKKGSVCYRLMKCGHVFCVPCLQDFYNNCISEGDVASVRCIDPDCGKENGRRRKKSGTLNPSELLQIPLDKEVVKRYVELKRKKKLESDKSTIYCPRKWCQGPARSKKYPKVTDPFSMEAFESDSEDESAPVPPNTNDTKPNPANIERLAICEDCNFAFCRVCLASWHGDYVRCWPRSEAEISADEKASFDYIRLHTSPCPTCSSPCQKTHGCNHMNCFQCHTHFCYLCSSWLDPSNPYQHFNKKEIGCYMRLWELEEGDEGVGNGRFNGARGWEAAIAAAEEADANAPQENEEVGALQQAMNNAGIQDRPPAPAAVQRAHRRPVGPPDANAPGIRRFVELAMNDEEDDWDSDELGSDDEDWEIPMMPQVPRRI</sequence>
<dbReference type="InterPro" id="IPR001841">
    <property type="entry name" value="Znf_RING"/>
</dbReference>
<evidence type="ECO:0000256" key="12">
    <source>
        <dbReference type="SAM" id="MobiDB-lite"/>
    </source>
</evidence>
<evidence type="ECO:0000256" key="9">
    <source>
        <dbReference type="ARBA" id="ARBA00022833"/>
    </source>
</evidence>
<dbReference type="InterPro" id="IPR006575">
    <property type="entry name" value="RWD_dom"/>
</dbReference>
<dbReference type="Gene3D" id="1.20.120.1750">
    <property type="match status" value="1"/>
</dbReference>
<keyword evidence="7 11" id="KW-0863">Zinc-finger</keyword>
<dbReference type="EMBL" id="ML978127">
    <property type="protein sequence ID" value="KAF2097865.1"/>
    <property type="molecule type" value="Genomic_DNA"/>
</dbReference>
<evidence type="ECO:0000256" key="3">
    <source>
        <dbReference type="ARBA" id="ARBA00012251"/>
    </source>
</evidence>
<dbReference type="SMART" id="SM00647">
    <property type="entry name" value="IBR"/>
    <property type="match status" value="1"/>
</dbReference>
<dbReference type="GO" id="GO:0016567">
    <property type="term" value="P:protein ubiquitination"/>
    <property type="evidence" value="ECO:0007669"/>
    <property type="project" value="InterPro"/>
</dbReference>
<gene>
    <name evidence="16" type="ORF">NA57DRAFT_40547</name>
</gene>
<protein>
    <recommendedName>
        <fullName evidence="3">RBR-type E3 ubiquitin transferase</fullName>
        <ecNumber evidence="3">2.3.2.31</ecNumber>
    </recommendedName>
</protein>
<evidence type="ECO:0000256" key="1">
    <source>
        <dbReference type="ARBA" id="ARBA00001798"/>
    </source>
</evidence>
<keyword evidence="4" id="KW-0808">Transferase</keyword>
<feature type="domain" description="RWD" evidence="14">
    <location>
        <begin position="12"/>
        <end position="139"/>
    </location>
</feature>
<dbReference type="InterPro" id="IPR017907">
    <property type="entry name" value="Znf_RING_CS"/>
</dbReference>
<comment type="caution">
    <text evidence="16">The sequence shown here is derived from an EMBL/GenBank/DDBJ whole genome shotgun (WGS) entry which is preliminary data.</text>
</comment>
<dbReference type="AlphaFoldDB" id="A0A9P4IA85"/>
<evidence type="ECO:0000256" key="6">
    <source>
        <dbReference type="ARBA" id="ARBA00022737"/>
    </source>
</evidence>
<dbReference type="InterPro" id="IPR016135">
    <property type="entry name" value="UBQ-conjugating_enzyme/RWD"/>
</dbReference>
<dbReference type="OrthoDB" id="1431934at2759"/>
<accession>A0A9P4IA85</accession>
<feature type="region of interest" description="Disordered" evidence="12">
    <location>
        <begin position="304"/>
        <end position="324"/>
    </location>
</feature>
<evidence type="ECO:0000313" key="17">
    <source>
        <dbReference type="Proteomes" id="UP000799772"/>
    </source>
</evidence>
<evidence type="ECO:0000313" key="16">
    <source>
        <dbReference type="EMBL" id="KAF2097865.1"/>
    </source>
</evidence>
<dbReference type="InterPro" id="IPR031127">
    <property type="entry name" value="E3_UB_ligase_RBR"/>
</dbReference>
<keyword evidence="17" id="KW-1185">Reference proteome</keyword>
<evidence type="ECO:0000259" key="14">
    <source>
        <dbReference type="PROSITE" id="PS50908"/>
    </source>
</evidence>
<name>A0A9P4IA85_9PEZI</name>
<comment type="catalytic activity">
    <reaction evidence="1">
        <text>[E2 ubiquitin-conjugating enzyme]-S-ubiquitinyl-L-cysteine + [acceptor protein]-L-lysine = [E2 ubiquitin-conjugating enzyme]-L-cysteine + [acceptor protein]-N(6)-ubiquitinyl-L-lysine.</text>
        <dbReference type="EC" id="2.3.2.31"/>
    </reaction>
</comment>
<dbReference type="InterPro" id="IPR047548">
    <property type="entry name" value="Rcat_RBR_RNF14"/>
</dbReference>
<reference evidence="16" key="1">
    <citation type="journal article" date="2020" name="Stud. Mycol.">
        <title>101 Dothideomycetes genomes: a test case for predicting lifestyles and emergence of pathogens.</title>
        <authorList>
            <person name="Haridas S."/>
            <person name="Albert R."/>
            <person name="Binder M."/>
            <person name="Bloem J."/>
            <person name="Labutti K."/>
            <person name="Salamov A."/>
            <person name="Andreopoulos B."/>
            <person name="Baker S."/>
            <person name="Barry K."/>
            <person name="Bills G."/>
            <person name="Bluhm B."/>
            <person name="Cannon C."/>
            <person name="Castanera R."/>
            <person name="Culley D."/>
            <person name="Daum C."/>
            <person name="Ezra D."/>
            <person name="Gonzalez J."/>
            <person name="Henrissat B."/>
            <person name="Kuo A."/>
            <person name="Liang C."/>
            <person name="Lipzen A."/>
            <person name="Lutzoni F."/>
            <person name="Magnuson J."/>
            <person name="Mondo S."/>
            <person name="Nolan M."/>
            <person name="Ohm R."/>
            <person name="Pangilinan J."/>
            <person name="Park H.-J."/>
            <person name="Ramirez L."/>
            <person name="Alfaro M."/>
            <person name="Sun H."/>
            <person name="Tritt A."/>
            <person name="Yoshinaga Y."/>
            <person name="Zwiers L.-H."/>
            <person name="Turgeon B."/>
            <person name="Goodwin S."/>
            <person name="Spatafora J."/>
            <person name="Crous P."/>
            <person name="Grigoriev I."/>
        </authorList>
    </citation>
    <scope>NUCLEOTIDE SEQUENCE</scope>
    <source>
        <strain evidence="16">CBS 133067</strain>
    </source>
</reference>